<dbReference type="InterPro" id="IPR036514">
    <property type="entry name" value="SGNH_hydro_sf"/>
</dbReference>
<evidence type="ECO:0000256" key="3">
    <source>
        <dbReference type="SAM" id="SignalP"/>
    </source>
</evidence>
<dbReference type="CDD" id="cd01833">
    <property type="entry name" value="XynB_like"/>
    <property type="match status" value="1"/>
</dbReference>
<dbReference type="Proteomes" id="UP000184383">
    <property type="component" value="Unassembled WGS sequence"/>
</dbReference>
<dbReference type="GO" id="GO:0004622">
    <property type="term" value="F:phosphatidylcholine lysophospholipase activity"/>
    <property type="evidence" value="ECO:0007669"/>
    <property type="project" value="TreeGrafter"/>
</dbReference>
<dbReference type="PANTHER" id="PTHR30383">
    <property type="entry name" value="THIOESTERASE 1/PROTEASE 1/LYSOPHOSPHOLIPASE L1"/>
    <property type="match status" value="1"/>
</dbReference>
<dbReference type="InterPro" id="IPR028994">
    <property type="entry name" value="Integrin_alpha_N"/>
</dbReference>
<dbReference type="SUPFAM" id="SSF69318">
    <property type="entry name" value="Integrin alpha N-terminal domain"/>
    <property type="match status" value="2"/>
</dbReference>
<protein>
    <recommendedName>
        <fullName evidence="4">SGNH hydrolase-type esterase domain-containing protein</fullName>
    </recommendedName>
</protein>
<dbReference type="SUPFAM" id="SSF52266">
    <property type="entry name" value="SGNH hydrolase"/>
    <property type="match status" value="1"/>
</dbReference>
<feature type="chain" id="PRO_5012159989" description="SGNH hydrolase-type esterase domain-containing protein" evidence="3">
    <location>
        <begin position="25"/>
        <end position="878"/>
    </location>
</feature>
<evidence type="ECO:0000256" key="1">
    <source>
        <dbReference type="ARBA" id="ARBA00022729"/>
    </source>
</evidence>
<feature type="domain" description="SGNH hydrolase-type esterase" evidence="4">
    <location>
        <begin position="56"/>
        <end position="228"/>
    </location>
</feature>
<feature type="region of interest" description="Disordered" evidence="2">
    <location>
        <begin position="859"/>
        <end position="878"/>
    </location>
</feature>
<dbReference type="InterPro" id="IPR051532">
    <property type="entry name" value="Ester_Hydrolysis_Enzymes"/>
</dbReference>
<dbReference type="AlphaFoldDB" id="A0A1L9RM26"/>
<dbReference type="Pfam" id="PF13472">
    <property type="entry name" value="Lipase_GDSL_2"/>
    <property type="match status" value="1"/>
</dbReference>
<dbReference type="VEuPathDB" id="FungiDB:ASPWEDRAFT_41117"/>
<dbReference type="InterPro" id="IPR013517">
    <property type="entry name" value="FG-GAP"/>
</dbReference>
<accession>A0A1L9RM26</accession>
<keyword evidence="6" id="KW-1185">Reference proteome</keyword>
<dbReference type="STRING" id="1073089.A0A1L9RM26"/>
<dbReference type="OrthoDB" id="6123at2759"/>
<evidence type="ECO:0000313" key="6">
    <source>
        <dbReference type="Proteomes" id="UP000184383"/>
    </source>
</evidence>
<dbReference type="Pfam" id="PF13517">
    <property type="entry name" value="FG-GAP_3"/>
    <property type="match status" value="2"/>
</dbReference>
<dbReference type="InterPro" id="IPR013830">
    <property type="entry name" value="SGNH_hydro"/>
</dbReference>
<dbReference type="EMBL" id="KV878212">
    <property type="protein sequence ID" value="OJJ35887.1"/>
    <property type="molecule type" value="Genomic_DNA"/>
</dbReference>
<proteinExistence type="predicted"/>
<dbReference type="PANTHER" id="PTHR30383:SF31">
    <property type="entry name" value="SGNH HYDROLASE-TYPE ESTERASE DOMAIN-CONTAINING PROTEIN-RELATED"/>
    <property type="match status" value="1"/>
</dbReference>
<dbReference type="GeneID" id="63751326"/>
<dbReference type="Gene3D" id="3.40.50.1110">
    <property type="entry name" value="SGNH hydrolase"/>
    <property type="match status" value="1"/>
</dbReference>
<evidence type="ECO:0000259" key="4">
    <source>
        <dbReference type="Pfam" id="PF13472"/>
    </source>
</evidence>
<dbReference type="RefSeq" id="XP_040689563.1">
    <property type="nucleotide sequence ID" value="XM_040835478.1"/>
</dbReference>
<name>A0A1L9RM26_ASPWE</name>
<sequence>MVRLATAAQSCAIALATLSSLASAVPFYTLNTAFETTPLEARDIKEKDFTLRVLPLGASITVGYLSSDNNGYRKALREQLRYAGWPVNMVGSLQVGNMTDNDNEGHSGYRVDEIAQEAEKSIPFQPNLILINAGTNDAVQKHNTSTTGERMDALIARLYEAIPGTTIILSTLLPNKLQPDIINDINDQYRKIYTRRHNNNDKIVLADMPTFITKDDLNDDTHPTDAGYVKMASVWWAAINEADSNGLLTPPKDTGINDTLHTTCEKKYGSGASEYAQTQRGSGFDDGDYEHNAEYMGRIFEMGKSAGDDVASGLHFAQLVNTTGAYREGALDELVWTKDGDETYMFLNEGDGKFGNGYQIDVKDKCLARGVRWGDLNNDGYDDFICIARNGAMYVSMHRGVMDGIPTFESIGLVRGAPGDDLGQENVRLGDIDGDGRVDYCLIHGNGDIRCWRNGGQGDAPTTKNNGYWQDLGIVFTGKGMGDISGVQLIDINGDFRSDWLWMDDTGKVTTYINNRGTGKGSLVPDWRSVGVTHAGMNVKGAKDNIKFGQVYAGNGADYVWFETVEAAGGDGETDDHYAHAWKNTGKGGAHLKGDGVYYCDMRGTGADDYIWVSPTGTGYLYGNVHKPPVWSPEGQQIFEANADRKAVHLADFDGDGKCDLWVTDRTTGSAEVWINQYDLASETMKWNPIGSVTGNASCTQGWSVGLYDIGLAFHDIDGDGRADYLCMEPNGTTTAFLNQGVKDFKDMGQIKRSQGYDRANHRWADVNGDGRADFLWIDKFSGNVTVWNNDGKLPDGKLAAGSTFKWTQLKGPRYAGVDRGANLHFANLGGLGRADLVQVIPRTNLAYTWFNTCPGGMDDQDPSINPKLPVYTRQKGN</sequence>
<reference evidence="6" key="1">
    <citation type="journal article" date="2017" name="Genome Biol.">
        <title>Comparative genomics reveals high biological diversity and specific adaptations in the industrially and medically important fungal genus Aspergillus.</title>
        <authorList>
            <person name="de Vries R.P."/>
            <person name="Riley R."/>
            <person name="Wiebenga A."/>
            <person name="Aguilar-Osorio G."/>
            <person name="Amillis S."/>
            <person name="Uchima C.A."/>
            <person name="Anderluh G."/>
            <person name="Asadollahi M."/>
            <person name="Askin M."/>
            <person name="Barry K."/>
            <person name="Battaglia E."/>
            <person name="Bayram O."/>
            <person name="Benocci T."/>
            <person name="Braus-Stromeyer S.A."/>
            <person name="Caldana C."/>
            <person name="Canovas D."/>
            <person name="Cerqueira G.C."/>
            <person name="Chen F."/>
            <person name="Chen W."/>
            <person name="Choi C."/>
            <person name="Clum A."/>
            <person name="Dos Santos R.A."/>
            <person name="Damasio A.R."/>
            <person name="Diallinas G."/>
            <person name="Emri T."/>
            <person name="Fekete E."/>
            <person name="Flipphi M."/>
            <person name="Freyberg S."/>
            <person name="Gallo A."/>
            <person name="Gournas C."/>
            <person name="Habgood R."/>
            <person name="Hainaut M."/>
            <person name="Harispe M.L."/>
            <person name="Henrissat B."/>
            <person name="Hilden K.S."/>
            <person name="Hope R."/>
            <person name="Hossain A."/>
            <person name="Karabika E."/>
            <person name="Karaffa L."/>
            <person name="Karanyi Z."/>
            <person name="Krasevec N."/>
            <person name="Kuo A."/>
            <person name="Kusch H."/>
            <person name="LaButti K."/>
            <person name="Lagendijk E.L."/>
            <person name="Lapidus A."/>
            <person name="Levasseur A."/>
            <person name="Lindquist E."/>
            <person name="Lipzen A."/>
            <person name="Logrieco A.F."/>
            <person name="MacCabe A."/>
            <person name="Maekelae M.R."/>
            <person name="Malavazi I."/>
            <person name="Melin P."/>
            <person name="Meyer V."/>
            <person name="Mielnichuk N."/>
            <person name="Miskei M."/>
            <person name="Molnar A.P."/>
            <person name="Mule G."/>
            <person name="Ngan C.Y."/>
            <person name="Orejas M."/>
            <person name="Orosz E."/>
            <person name="Ouedraogo J.P."/>
            <person name="Overkamp K.M."/>
            <person name="Park H.-S."/>
            <person name="Perrone G."/>
            <person name="Piumi F."/>
            <person name="Punt P.J."/>
            <person name="Ram A.F."/>
            <person name="Ramon A."/>
            <person name="Rauscher S."/>
            <person name="Record E."/>
            <person name="Riano-Pachon D.M."/>
            <person name="Robert V."/>
            <person name="Roehrig J."/>
            <person name="Ruller R."/>
            <person name="Salamov A."/>
            <person name="Salih N.S."/>
            <person name="Samson R.A."/>
            <person name="Sandor E."/>
            <person name="Sanguinetti M."/>
            <person name="Schuetze T."/>
            <person name="Sepcic K."/>
            <person name="Shelest E."/>
            <person name="Sherlock G."/>
            <person name="Sophianopoulou V."/>
            <person name="Squina F.M."/>
            <person name="Sun H."/>
            <person name="Susca A."/>
            <person name="Todd R.B."/>
            <person name="Tsang A."/>
            <person name="Unkles S.E."/>
            <person name="van de Wiele N."/>
            <person name="van Rossen-Uffink D."/>
            <person name="Oliveira J.V."/>
            <person name="Vesth T.C."/>
            <person name="Visser J."/>
            <person name="Yu J.-H."/>
            <person name="Zhou M."/>
            <person name="Andersen M.R."/>
            <person name="Archer D.B."/>
            <person name="Baker S.E."/>
            <person name="Benoit I."/>
            <person name="Brakhage A.A."/>
            <person name="Braus G.H."/>
            <person name="Fischer R."/>
            <person name="Frisvad J.C."/>
            <person name="Goldman G.H."/>
            <person name="Houbraken J."/>
            <person name="Oakley B."/>
            <person name="Pocsi I."/>
            <person name="Scazzocchio C."/>
            <person name="Seiboth B."/>
            <person name="vanKuyk P.A."/>
            <person name="Wortman J."/>
            <person name="Dyer P.S."/>
            <person name="Grigoriev I.V."/>
        </authorList>
    </citation>
    <scope>NUCLEOTIDE SEQUENCE [LARGE SCALE GENOMIC DNA]</scope>
    <source>
        <strain evidence="6">DTO 134E9</strain>
    </source>
</reference>
<organism evidence="5 6">
    <name type="scientific">Aspergillus wentii DTO 134E9</name>
    <dbReference type="NCBI Taxonomy" id="1073089"/>
    <lineage>
        <taxon>Eukaryota</taxon>
        <taxon>Fungi</taxon>
        <taxon>Dikarya</taxon>
        <taxon>Ascomycota</taxon>
        <taxon>Pezizomycotina</taxon>
        <taxon>Eurotiomycetes</taxon>
        <taxon>Eurotiomycetidae</taxon>
        <taxon>Eurotiales</taxon>
        <taxon>Aspergillaceae</taxon>
        <taxon>Aspergillus</taxon>
        <taxon>Aspergillus subgen. Cremei</taxon>
    </lineage>
</organism>
<feature type="signal peptide" evidence="3">
    <location>
        <begin position="1"/>
        <end position="24"/>
    </location>
</feature>
<evidence type="ECO:0000256" key="2">
    <source>
        <dbReference type="SAM" id="MobiDB-lite"/>
    </source>
</evidence>
<gene>
    <name evidence="5" type="ORF">ASPWEDRAFT_41117</name>
</gene>
<evidence type="ECO:0000313" key="5">
    <source>
        <dbReference type="EMBL" id="OJJ35887.1"/>
    </source>
</evidence>
<keyword evidence="1 3" id="KW-0732">Signal</keyword>